<evidence type="ECO:0000256" key="1">
    <source>
        <dbReference type="SAM" id="Phobius"/>
    </source>
</evidence>
<name>A0A6J7FYV7_9ZZZZ</name>
<sequence length="77" mass="8206">MDRLLALQITLMTLTDTVTDTVRTGAAARARQLRDGDRQAGLSTLEIAIIALGLFLIAGVAVLALTTATNNRLNQIQ</sequence>
<reference evidence="2" key="1">
    <citation type="submission" date="2020-05" db="EMBL/GenBank/DDBJ databases">
        <authorList>
            <person name="Chiriac C."/>
            <person name="Salcher M."/>
            <person name="Ghai R."/>
            <person name="Kavagutti S V."/>
        </authorList>
    </citation>
    <scope>NUCLEOTIDE SEQUENCE</scope>
</reference>
<evidence type="ECO:0000313" key="2">
    <source>
        <dbReference type="EMBL" id="CAB4896799.1"/>
    </source>
</evidence>
<feature type="transmembrane region" description="Helical" evidence="1">
    <location>
        <begin position="43"/>
        <end position="65"/>
    </location>
</feature>
<keyword evidence="1" id="KW-0472">Membrane</keyword>
<organism evidence="2">
    <name type="scientific">freshwater metagenome</name>
    <dbReference type="NCBI Taxonomy" id="449393"/>
    <lineage>
        <taxon>unclassified sequences</taxon>
        <taxon>metagenomes</taxon>
        <taxon>ecological metagenomes</taxon>
    </lineage>
</organism>
<protein>
    <submittedName>
        <fullName evidence="2">Unannotated protein</fullName>
    </submittedName>
</protein>
<gene>
    <name evidence="2" type="ORF">UFOPK3609_00064</name>
</gene>
<proteinExistence type="predicted"/>
<dbReference type="EMBL" id="CAFBMQ010000001">
    <property type="protein sequence ID" value="CAB4896799.1"/>
    <property type="molecule type" value="Genomic_DNA"/>
</dbReference>
<keyword evidence="1" id="KW-1133">Transmembrane helix</keyword>
<dbReference type="InterPro" id="IPR012902">
    <property type="entry name" value="N_methyl_site"/>
</dbReference>
<accession>A0A6J7FYV7</accession>
<dbReference type="PROSITE" id="PS00409">
    <property type="entry name" value="PROKAR_NTER_METHYL"/>
    <property type="match status" value="1"/>
</dbReference>
<keyword evidence="1" id="KW-0812">Transmembrane</keyword>
<dbReference type="AlphaFoldDB" id="A0A6J7FYV7"/>